<keyword evidence="3" id="KW-1185">Reference proteome</keyword>
<proteinExistence type="inferred from homology"/>
<dbReference type="EMBL" id="FYEH01000003">
    <property type="protein sequence ID" value="SNB62588.1"/>
    <property type="molecule type" value="Genomic_DNA"/>
</dbReference>
<feature type="transmembrane region" description="Helical" evidence="1">
    <location>
        <begin position="151"/>
        <end position="169"/>
    </location>
</feature>
<dbReference type="NCBIfam" id="TIGR00697">
    <property type="entry name" value="queuosine precursor transporter"/>
    <property type="match status" value="1"/>
</dbReference>
<feature type="transmembrane region" description="Helical" evidence="1">
    <location>
        <begin position="60"/>
        <end position="77"/>
    </location>
</feature>
<keyword evidence="1" id="KW-0812">Transmembrane</keyword>
<dbReference type="HAMAP" id="MF_02088">
    <property type="entry name" value="Q_prec_transport"/>
    <property type="match status" value="1"/>
</dbReference>
<dbReference type="Proteomes" id="UP000197065">
    <property type="component" value="Unassembled WGS sequence"/>
</dbReference>
<reference evidence="2 3" key="1">
    <citation type="submission" date="2017-06" db="EMBL/GenBank/DDBJ databases">
        <authorList>
            <person name="Kim H.J."/>
            <person name="Triplett B.A."/>
        </authorList>
    </citation>
    <scope>NUCLEOTIDE SEQUENCE [LARGE SCALE GENOMIC DNA]</scope>
    <source>
        <strain evidence="2 3">B29T1</strain>
    </source>
</reference>
<organism evidence="2 3">
    <name type="scientific">Arboricoccus pini</name>
    <dbReference type="NCBI Taxonomy" id="1963835"/>
    <lineage>
        <taxon>Bacteria</taxon>
        <taxon>Pseudomonadati</taxon>
        <taxon>Pseudomonadota</taxon>
        <taxon>Alphaproteobacteria</taxon>
        <taxon>Geminicoccales</taxon>
        <taxon>Geminicoccaceae</taxon>
        <taxon>Arboricoccus</taxon>
    </lineage>
</organism>
<keyword evidence="1" id="KW-0813">Transport</keyword>
<evidence type="ECO:0000313" key="2">
    <source>
        <dbReference type="EMBL" id="SNB62588.1"/>
    </source>
</evidence>
<gene>
    <name evidence="2" type="ORF">SAMN07250955_103150</name>
</gene>
<comment type="similarity">
    <text evidence="1">Belongs to the vitamin uptake transporter (VUT/ECF) (TC 2.A.88) family. Q precursor transporter subfamily.</text>
</comment>
<feature type="transmembrane region" description="Helical" evidence="1">
    <location>
        <begin position="83"/>
        <end position="103"/>
    </location>
</feature>
<dbReference type="Pfam" id="PF02592">
    <property type="entry name" value="Vut_1"/>
    <property type="match status" value="2"/>
</dbReference>
<dbReference type="GO" id="GO:0022857">
    <property type="term" value="F:transmembrane transporter activity"/>
    <property type="evidence" value="ECO:0007669"/>
    <property type="project" value="UniProtKB-UniRule"/>
</dbReference>
<keyword evidence="1" id="KW-1133">Transmembrane helix</keyword>
<feature type="transmembrane region" description="Helical" evidence="1">
    <location>
        <begin position="31"/>
        <end position="48"/>
    </location>
</feature>
<evidence type="ECO:0000256" key="1">
    <source>
        <dbReference type="HAMAP-Rule" id="MF_02088"/>
    </source>
</evidence>
<dbReference type="RefSeq" id="WP_088560389.1">
    <property type="nucleotide sequence ID" value="NZ_FYEH01000003.1"/>
</dbReference>
<dbReference type="GO" id="GO:0005886">
    <property type="term" value="C:plasma membrane"/>
    <property type="evidence" value="ECO:0007669"/>
    <property type="project" value="UniProtKB-SubCell"/>
</dbReference>
<keyword evidence="1" id="KW-0997">Cell inner membrane</keyword>
<protein>
    <recommendedName>
        <fullName evidence="1">Probable queuosine precursor transporter</fullName>
        <shortName evidence="1">Q precursor transporter</shortName>
    </recommendedName>
</protein>
<dbReference type="PANTHER" id="PTHR34300">
    <property type="entry name" value="QUEUOSINE PRECURSOR TRANSPORTER-RELATED"/>
    <property type="match status" value="1"/>
</dbReference>
<dbReference type="AlphaFoldDB" id="A0A212QSL0"/>
<feature type="transmembrane region" description="Helical" evidence="1">
    <location>
        <begin position="124"/>
        <end position="145"/>
    </location>
</feature>
<keyword evidence="1" id="KW-0472">Membrane</keyword>
<sequence>MNRHAFALAILAMIVIVTSSNWLVQHPINDWLTWGALTYPVSFLVTDLTTRLLGPERARYCVYVGFSLAVALSWWLATPRIALASGTAFLVGQLFDIFVFQRLRRGSWWRAPLMSSISGSIMDTILFWSIAFAGTGIPLLSLALGDLSVKLLLAIIFLAPFRVVLGLAMQGRAAAVN</sequence>
<name>A0A212QSL0_9PROT</name>
<dbReference type="InterPro" id="IPR003744">
    <property type="entry name" value="YhhQ"/>
</dbReference>
<evidence type="ECO:0000313" key="3">
    <source>
        <dbReference type="Proteomes" id="UP000197065"/>
    </source>
</evidence>
<comment type="subcellular location">
    <subcellularLocation>
        <location evidence="1">Cell inner membrane</location>
        <topology evidence="1">Multi-pass membrane protein</topology>
    </subcellularLocation>
</comment>
<keyword evidence="1" id="KW-1003">Cell membrane</keyword>
<dbReference type="PANTHER" id="PTHR34300:SF1">
    <property type="entry name" value="QUEUOSINE PRECURSOR TRANSPORTER"/>
    <property type="match status" value="1"/>
</dbReference>
<accession>A0A212QSL0</accession>
<dbReference type="OrthoDB" id="7065604at2"/>
<comment type="function">
    <text evidence="1">Involved in the import of queuosine (Q) precursors, required for Q precursor salvage.</text>
</comment>